<dbReference type="InterPro" id="IPR012677">
    <property type="entry name" value="Nucleotide-bd_a/b_plait_sf"/>
</dbReference>
<protein>
    <recommendedName>
        <fullName evidence="5">Calcipressin</fullName>
    </recommendedName>
</protein>
<dbReference type="GO" id="GO:0003676">
    <property type="term" value="F:nucleic acid binding"/>
    <property type="evidence" value="ECO:0007669"/>
    <property type="project" value="InterPro"/>
</dbReference>
<dbReference type="GO" id="GO:0005634">
    <property type="term" value="C:nucleus"/>
    <property type="evidence" value="ECO:0007669"/>
    <property type="project" value="TreeGrafter"/>
</dbReference>
<dbReference type="PANTHER" id="PTHR10300:SF14">
    <property type="entry name" value="PROTEIN SARAH"/>
    <property type="match status" value="1"/>
</dbReference>
<dbReference type="OrthoDB" id="17212at2759"/>
<evidence type="ECO:0008006" key="5">
    <source>
        <dbReference type="Google" id="ProtNLM"/>
    </source>
</evidence>
<reference evidence="3" key="1">
    <citation type="journal article" date="2020" name="Fungal Divers.">
        <title>Resolving the Mortierellaceae phylogeny through synthesis of multi-gene phylogenetics and phylogenomics.</title>
        <authorList>
            <person name="Vandepol N."/>
            <person name="Liber J."/>
            <person name="Desiro A."/>
            <person name="Na H."/>
            <person name="Kennedy M."/>
            <person name="Barry K."/>
            <person name="Grigoriev I.V."/>
            <person name="Miller A.N."/>
            <person name="O'Donnell K."/>
            <person name="Stajich J.E."/>
            <person name="Bonito G."/>
        </authorList>
    </citation>
    <scope>NUCLEOTIDE SEQUENCE</scope>
    <source>
        <strain evidence="3">BC1065</strain>
    </source>
</reference>
<sequence length="313" mass="34617">MPEATSPSVPTNTIIITHLETSHMENADFIARLRLKSEEFGKVLYFAPIKSFLRVFVVYDSTFDAQRAKALMHNTAFEDANLRVYFGQHTDLTLEARHYLQPPELEKNWLISPPGSPPVGWTQVREDPPNAVHLADDLVKALIEAGQPLYQLPGPDGTKADRSHLFLSESDIEDFSLDNQDDKPRIVQTAAAAADQPEITTTASPTPSASTSTLKDQQKVRGGLSIDTKPRQLSPRSPSSPQSALFPTTPTVLAFSPAREAEGEQPFITVQDWGVESAEDPRTTKLQRRVSIPKTMFPTGPVTHRTTVRPLDL</sequence>
<dbReference type="EMBL" id="JAAAJB010000136">
    <property type="protein sequence ID" value="KAG0264555.1"/>
    <property type="molecule type" value="Genomic_DNA"/>
</dbReference>
<proteinExistence type="inferred from homology"/>
<name>A0A9P6QD10_9FUNG</name>
<comment type="caution">
    <text evidence="3">The sequence shown here is derived from an EMBL/GenBank/DDBJ whole genome shotgun (WGS) entry which is preliminary data.</text>
</comment>
<dbReference type="SUPFAM" id="SSF54928">
    <property type="entry name" value="RNA-binding domain, RBD"/>
    <property type="match status" value="1"/>
</dbReference>
<evidence type="ECO:0000313" key="3">
    <source>
        <dbReference type="EMBL" id="KAG0264555.1"/>
    </source>
</evidence>
<keyword evidence="4" id="KW-1185">Reference proteome</keyword>
<feature type="compositionally biased region" description="Low complexity" evidence="2">
    <location>
        <begin position="200"/>
        <end position="213"/>
    </location>
</feature>
<dbReference type="GO" id="GO:0019722">
    <property type="term" value="P:calcium-mediated signaling"/>
    <property type="evidence" value="ECO:0007669"/>
    <property type="project" value="InterPro"/>
</dbReference>
<dbReference type="AlphaFoldDB" id="A0A9P6QD10"/>
<evidence type="ECO:0000256" key="2">
    <source>
        <dbReference type="SAM" id="MobiDB-lite"/>
    </source>
</evidence>
<dbReference type="InterPro" id="IPR006931">
    <property type="entry name" value="Calcipressin"/>
</dbReference>
<feature type="compositionally biased region" description="Low complexity" evidence="2">
    <location>
        <begin position="231"/>
        <end position="243"/>
    </location>
</feature>
<accession>A0A9P6QD10</accession>
<comment type="similarity">
    <text evidence="1">Belongs to the RCAN family.</text>
</comment>
<organism evidence="3 4">
    <name type="scientific">Actinomortierella ambigua</name>
    <dbReference type="NCBI Taxonomy" id="1343610"/>
    <lineage>
        <taxon>Eukaryota</taxon>
        <taxon>Fungi</taxon>
        <taxon>Fungi incertae sedis</taxon>
        <taxon>Mucoromycota</taxon>
        <taxon>Mortierellomycotina</taxon>
        <taxon>Mortierellomycetes</taxon>
        <taxon>Mortierellales</taxon>
        <taxon>Mortierellaceae</taxon>
        <taxon>Actinomortierella</taxon>
    </lineage>
</organism>
<feature type="region of interest" description="Disordered" evidence="2">
    <location>
        <begin position="189"/>
        <end position="248"/>
    </location>
</feature>
<dbReference type="Pfam" id="PF04847">
    <property type="entry name" value="Calcipressin"/>
    <property type="match status" value="1"/>
</dbReference>
<evidence type="ECO:0000256" key="1">
    <source>
        <dbReference type="ARBA" id="ARBA00008209"/>
    </source>
</evidence>
<gene>
    <name evidence="3" type="ORF">DFQ27_001142</name>
</gene>
<dbReference type="GO" id="GO:0005737">
    <property type="term" value="C:cytoplasm"/>
    <property type="evidence" value="ECO:0007669"/>
    <property type="project" value="TreeGrafter"/>
</dbReference>
<dbReference type="PANTHER" id="PTHR10300">
    <property type="entry name" value="CALCIPRESSIN"/>
    <property type="match status" value="1"/>
</dbReference>
<dbReference type="InterPro" id="IPR035979">
    <property type="entry name" value="RBD_domain_sf"/>
</dbReference>
<dbReference type="Proteomes" id="UP000807716">
    <property type="component" value="Unassembled WGS sequence"/>
</dbReference>
<dbReference type="Gene3D" id="3.30.70.330">
    <property type="match status" value="1"/>
</dbReference>
<evidence type="ECO:0000313" key="4">
    <source>
        <dbReference type="Proteomes" id="UP000807716"/>
    </source>
</evidence>
<dbReference type="GO" id="GO:0008597">
    <property type="term" value="F:calcium-dependent protein serine/threonine phosphatase regulator activity"/>
    <property type="evidence" value="ECO:0007669"/>
    <property type="project" value="TreeGrafter"/>
</dbReference>